<evidence type="ECO:0000256" key="8">
    <source>
        <dbReference type="ARBA" id="ARBA00022695"/>
    </source>
</evidence>
<keyword evidence="10 13" id="KW-0067">ATP-binding</keyword>
<dbReference type="Proteomes" id="UP000256763">
    <property type="component" value="Unassembled WGS sequence"/>
</dbReference>
<accession>A0A3E0WKS4</accession>
<dbReference type="OrthoDB" id="9814580at2"/>
<feature type="binding site" evidence="14">
    <location>
        <position position="177"/>
    </location>
    <ligand>
        <name>L-threonine</name>
        <dbReference type="ChEBI" id="CHEBI:57926"/>
    </ligand>
</feature>
<dbReference type="Gene3D" id="3.90.870.10">
    <property type="entry name" value="DHBP synthase"/>
    <property type="match status" value="1"/>
</dbReference>
<dbReference type="GO" id="GO:0008033">
    <property type="term" value="P:tRNA processing"/>
    <property type="evidence" value="ECO:0007669"/>
    <property type="project" value="UniProtKB-KW"/>
</dbReference>
<dbReference type="InterPro" id="IPR017945">
    <property type="entry name" value="DHBP_synth_RibB-like_a/b_dom"/>
</dbReference>
<dbReference type="RefSeq" id="WP_116303794.1">
    <property type="nucleotide sequence ID" value="NZ_NFZV01000029.1"/>
</dbReference>
<keyword evidence="5 13" id="KW-0963">Cytoplasm</keyword>
<evidence type="ECO:0000256" key="7">
    <source>
        <dbReference type="ARBA" id="ARBA00022694"/>
    </source>
</evidence>
<evidence type="ECO:0000256" key="14">
    <source>
        <dbReference type="PIRSR" id="PIRSR004930-1"/>
    </source>
</evidence>
<evidence type="ECO:0000313" key="16">
    <source>
        <dbReference type="EMBL" id="RFA32535.1"/>
    </source>
</evidence>
<dbReference type="GO" id="GO:0000049">
    <property type="term" value="F:tRNA binding"/>
    <property type="evidence" value="ECO:0007669"/>
    <property type="project" value="TreeGrafter"/>
</dbReference>
<dbReference type="GO" id="GO:0005524">
    <property type="term" value="F:ATP binding"/>
    <property type="evidence" value="ECO:0007669"/>
    <property type="project" value="UniProtKB-UniRule"/>
</dbReference>
<dbReference type="GO" id="GO:0003725">
    <property type="term" value="F:double-stranded RNA binding"/>
    <property type="evidence" value="ECO:0007669"/>
    <property type="project" value="UniProtKB-UniRule"/>
</dbReference>
<evidence type="ECO:0000256" key="10">
    <source>
        <dbReference type="ARBA" id="ARBA00022840"/>
    </source>
</evidence>
<protein>
    <recommendedName>
        <fullName evidence="4 13">Threonylcarbamoyl-AMP synthase</fullName>
        <shortName evidence="13">TC-AMP synthase</shortName>
        <ecNumber evidence="3 13">2.7.7.87</ecNumber>
    </recommendedName>
    <alternativeName>
        <fullName evidence="11 13">L-threonylcarbamoyladenylate synthase</fullName>
    </alternativeName>
</protein>
<dbReference type="GO" id="GO:0006450">
    <property type="term" value="P:regulation of translational fidelity"/>
    <property type="evidence" value="ECO:0007669"/>
    <property type="project" value="TreeGrafter"/>
</dbReference>
<feature type="binding site" evidence="14">
    <location>
        <position position="31"/>
    </location>
    <ligand>
        <name>L-threonine</name>
        <dbReference type="ChEBI" id="CHEBI:57926"/>
    </ligand>
</feature>
<keyword evidence="8 13" id="KW-0548">Nucleotidyltransferase</keyword>
<feature type="binding site" evidence="14">
    <location>
        <position position="54"/>
    </location>
    <ligand>
        <name>ATP</name>
        <dbReference type="ChEBI" id="CHEBI:30616"/>
    </ligand>
</feature>
<dbReference type="FunFam" id="3.90.870.10:FF:000009">
    <property type="entry name" value="Threonylcarbamoyl-AMP synthase, putative"/>
    <property type="match status" value="1"/>
</dbReference>
<proteinExistence type="inferred from homology"/>
<evidence type="ECO:0000256" key="12">
    <source>
        <dbReference type="ARBA" id="ARBA00048366"/>
    </source>
</evidence>
<dbReference type="InterPro" id="IPR038385">
    <property type="entry name" value="Sua5/YwlC_C"/>
</dbReference>
<keyword evidence="17" id="KW-1185">Reference proteome</keyword>
<dbReference type="EC" id="2.7.7.87" evidence="3 13"/>
<evidence type="ECO:0000256" key="13">
    <source>
        <dbReference type="PIRNR" id="PIRNR004930"/>
    </source>
</evidence>
<dbReference type="NCBIfam" id="TIGR00057">
    <property type="entry name" value="L-threonylcarbamoyladenylate synthase"/>
    <property type="match status" value="1"/>
</dbReference>
<feature type="binding site" evidence="14">
    <location>
        <position position="113"/>
    </location>
    <ligand>
        <name>ATP</name>
        <dbReference type="ChEBI" id="CHEBI:30616"/>
    </ligand>
</feature>
<gene>
    <name evidence="16" type="ORF">CAL65_19420</name>
</gene>
<organism evidence="16 17">
    <name type="scientific">Alkalilimnicola ehrlichii</name>
    <dbReference type="NCBI Taxonomy" id="351052"/>
    <lineage>
        <taxon>Bacteria</taxon>
        <taxon>Pseudomonadati</taxon>
        <taxon>Pseudomonadota</taxon>
        <taxon>Gammaproteobacteria</taxon>
        <taxon>Chromatiales</taxon>
        <taxon>Ectothiorhodospiraceae</taxon>
        <taxon>Alkalilimnicola</taxon>
    </lineage>
</organism>
<evidence type="ECO:0000256" key="5">
    <source>
        <dbReference type="ARBA" id="ARBA00022490"/>
    </source>
</evidence>
<evidence type="ECO:0000256" key="1">
    <source>
        <dbReference type="ARBA" id="ARBA00004496"/>
    </source>
</evidence>
<comment type="subcellular location">
    <subcellularLocation>
        <location evidence="1 13">Cytoplasm</location>
    </subcellularLocation>
</comment>
<evidence type="ECO:0000259" key="15">
    <source>
        <dbReference type="PROSITE" id="PS51163"/>
    </source>
</evidence>
<dbReference type="PROSITE" id="PS51163">
    <property type="entry name" value="YRDC"/>
    <property type="match status" value="1"/>
</dbReference>
<evidence type="ECO:0000256" key="11">
    <source>
        <dbReference type="ARBA" id="ARBA00029774"/>
    </source>
</evidence>
<dbReference type="SUPFAM" id="SSF55821">
    <property type="entry name" value="YrdC/RibB"/>
    <property type="match status" value="1"/>
</dbReference>
<evidence type="ECO:0000313" key="17">
    <source>
        <dbReference type="Proteomes" id="UP000256763"/>
    </source>
</evidence>
<evidence type="ECO:0000256" key="6">
    <source>
        <dbReference type="ARBA" id="ARBA00022679"/>
    </source>
</evidence>
<dbReference type="GO" id="GO:0061710">
    <property type="term" value="F:L-threonylcarbamoyladenylate synthase"/>
    <property type="evidence" value="ECO:0007669"/>
    <property type="project" value="UniProtKB-EC"/>
</dbReference>
<dbReference type="AlphaFoldDB" id="A0A3E0WKS4"/>
<dbReference type="EMBL" id="NFZW01000028">
    <property type="protein sequence ID" value="RFA32535.1"/>
    <property type="molecule type" value="Genomic_DNA"/>
</dbReference>
<comment type="catalytic activity">
    <reaction evidence="12 13">
        <text>L-threonine + hydrogencarbonate + ATP = L-threonylcarbamoyladenylate + diphosphate + H2O</text>
        <dbReference type="Rhea" id="RHEA:36407"/>
        <dbReference type="ChEBI" id="CHEBI:15377"/>
        <dbReference type="ChEBI" id="CHEBI:17544"/>
        <dbReference type="ChEBI" id="CHEBI:30616"/>
        <dbReference type="ChEBI" id="CHEBI:33019"/>
        <dbReference type="ChEBI" id="CHEBI:57926"/>
        <dbReference type="ChEBI" id="CHEBI:73682"/>
        <dbReference type="EC" id="2.7.7.87"/>
    </reaction>
</comment>
<dbReference type="GO" id="GO:0005737">
    <property type="term" value="C:cytoplasm"/>
    <property type="evidence" value="ECO:0007669"/>
    <property type="project" value="UniProtKB-SubCell"/>
</dbReference>
<feature type="binding site" evidence="14">
    <location>
        <position position="191"/>
    </location>
    <ligand>
        <name>ATP</name>
        <dbReference type="ChEBI" id="CHEBI:30616"/>
    </ligand>
</feature>
<dbReference type="PANTHER" id="PTHR17490">
    <property type="entry name" value="SUA5"/>
    <property type="match status" value="1"/>
</dbReference>
<dbReference type="Pfam" id="PF01300">
    <property type="entry name" value="Sua5_yciO_yrdC"/>
    <property type="match status" value="1"/>
</dbReference>
<sequence>MSAEPTVGQSEIDEAVARLRNGEQVVMPTETVYGLAADAKNPMAVQGIFRLKGRPPSRPLIVHLATAAQLDDWARDIPAYARRLAEHFWPGPLTLVLKRAADVPDAVTGGQDTVALRVPQHPLALTLLDQFGGGLAAPSANRYGHISPTTADHVKGQFGAETPLILDGGPCHIGIESTIVSCLGQRPEILRPGMLDSATLAAALGESRAIELKQQSEVRVPGQTLSHYAPNTPTYMVAREASEAWAQNRPGRGGFLGFSEPPVNTAIHIALSPEPAQAARQLYAALHQLDAAGLDWILIETPPATAAWTALRDRLTRACAPKSAEI</sequence>
<comment type="function">
    <text evidence="13">Required for the formation of a threonylcarbamoyl group on adenosine at position 37 (t(6)A37) in tRNAs that read codons beginning with adenine.</text>
</comment>
<evidence type="ECO:0000256" key="9">
    <source>
        <dbReference type="ARBA" id="ARBA00022741"/>
    </source>
</evidence>
<keyword evidence="6 13" id="KW-0808">Transferase</keyword>
<evidence type="ECO:0000256" key="4">
    <source>
        <dbReference type="ARBA" id="ARBA00015492"/>
    </source>
</evidence>
<dbReference type="PANTHER" id="PTHR17490:SF16">
    <property type="entry name" value="THREONYLCARBAMOYL-AMP SYNTHASE"/>
    <property type="match status" value="1"/>
</dbReference>
<dbReference type="InterPro" id="IPR050156">
    <property type="entry name" value="TC-AMP_synthase_SUA5"/>
</dbReference>
<dbReference type="InterPro" id="IPR010923">
    <property type="entry name" value="T(6)A37_SUA5"/>
</dbReference>
<keyword evidence="7 13" id="KW-0819">tRNA processing</keyword>
<feature type="binding site" evidence="14">
    <location>
        <position position="139"/>
    </location>
    <ligand>
        <name>ATP</name>
        <dbReference type="ChEBI" id="CHEBI:30616"/>
    </ligand>
</feature>
<dbReference type="InterPro" id="IPR006070">
    <property type="entry name" value="Sua5-like_dom"/>
</dbReference>
<evidence type="ECO:0000256" key="2">
    <source>
        <dbReference type="ARBA" id="ARBA00007663"/>
    </source>
</evidence>
<feature type="binding site" evidence="14">
    <location>
        <position position="147"/>
    </location>
    <ligand>
        <name>ATP</name>
        <dbReference type="ChEBI" id="CHEBI:30616"/>
    </ligand>
</feature>
<dbReference type="InterPro" id="IPR005145">
    <property type="entry name" value="Sua5_C"/>
</dbReference>
<reference evidence="17" key="1">
    <citation type="submission" date="2017-05" db="EMBL/GenBank/DDBJ databases">
        <authorList>
            <person name="Sharma S."/>
            <person name="Sidhu C."/>
            <person name="Pinnaka A.K."/>
        </authorList>
    </citation>
    <scope>NUCLEOTIDE SEQUENCE [LARGE SCALE GENOMIC DNA]</scope>
    <source>
        <strain evidence="17">AK93</strain>
    </source>
</reference>
<feature type="binding site" evidence="14">
    <location>
        <position position="228"/>
    </location>
    <ligand>
        <name>ATP</name>
        <dbReference type="ChEBI" id="CHEBI:30616"/>
    </ligand>
</feature>
<evidence type="ECO:0000256" key="3">
    <source>
        <dbReference type="ARBA" id="ARBA00012584"/>
    </source>
</evidence>
<feature type="binding site" evidence="14">
    <location>
        <position position="137"/>
    </location>
    <ligand>
        <name>L-threonine</name>
        <dbReference type="ChEBI" id="CHEBI:57926"/>
    </ligand>
</feature>
<name>A0A3E0WKS4_9GAMM</name>
<dbReference type="Gene3D" id="3.40.50.11030">
    <property type="entry name" value="Threonylcarbamoyl-AMP synthase, C-terminal domain"/>
    <property type="match status" value="1"/>
</dbReference>
<feature type="binding site" evidence="14">
    <location>
        <position position="117"/>
    </location>
    <ligand>
        <name>L-threonine</name>
        <dbReference type="ChEBI" id="CHEBI:57926"/>
    </ligand>
</feature>
<keyword evidence="9 13" id="KW-0547">Nucleotide-binding</keyword>
<dbReference type="Pfam" id="PF03481">
    <property type="entry name" value="Sua5_C"/>
    <property type="match status" value="1"/>
</dbReference>
<dbReference type="PIRSF" id="PIRSF004930">
    <property type="entry name" value="Tln_factor_SUA5"/>
    <property type="match status" value="1"/>
</dbReference>
<feature type="binding site" evidence="14">
    <location>
        <position position="63"/>
    </location>
    <ligand>
        <name>ATP</name>
        <dbReference type="ChEBI" id="CHEBI:30616"/>
    </ligand>
</feature>
<comment type="caution">
    <text evidence="16">The sequence shown here is derived from an EMBL/GenBank/DDBJ whole genome shotgun (WGS) entry which is preliminary data.</text>
</comment>
<comment type="similarity">
    <text evidence="2 13">Belongs to the SUA5 family.</text>
</comment>
<feature type="domain" description="YrdC-like" evidence="15">
    <location>
        <begin position="9"/>
        <end position="195"/>
    </location>
</feature>